<dbReference type="EMBL" id="SHNN01000001">
    <property type="protein sequence ID" value="MCX2980087.1"/>
    <property type="molecule type" value="Genomic_DNA"/>
</dbReference>
<keyword evidence="2" id="KW-1003">Cell membrane</keyword>
<organism evidence="11 12">
    <name type="scientific">Candidatus Litorirhabdus singularis</name>
    <dbReference type="NCBI Taxonomy" id="2518993"/>
    <lineage>
        <taxon>Bacteria</taxon>
        <taxon>Pseudomonadati</taxon>
        <taxon>Pseudomonadota</taxon>
        <taxon>Gammaproteobacteria</taxon>
        <taxon>Cellvibrionales</taxon>
        <taxon>Halieaceae</taxon>
        <taxon>Candidatus Litorirhabdus</taxon>
    </lineage>
</organism>
<evidence type="ECO:0000313" key="12">
    <source>
        <dbReference type="Proteomes" id="UP001143362"/>
    </source>
</evidence>
<feature type="signal peptide" evidence="9">
    <location>
        <begin position="1"/>
        <end position="24"/>
    </location>
</feature>
<name>A0ABT3TFA3_9GAMM</name>
<proteinExistence type="inferred from homology"/>
<feature type="chain" id="PRO_5046312004" evidence="9">
    <location>
        <begin position="25"/>
        <end position="462"/>
    </location>
</feature>
<evidence type="ECO:0000256" key="1">
    <source>
        <dbReference type="ARBA" id="ARBA00004651"/>
    </source>
</evidence>
<comment type="caution">
    <text evidence="11">The sequence shown here is derived from an EMBL/GenBank/DDBJ whole genome shotgun (WGS) entry which is preliminary data.</text>
</comment>
<evidence type="ECO:0000256" key="6">
    <source>
        <dbReference type="RuleBase" id="RU004057"/>
    </source>
</evidence>
<evidence type="ECO:0000313" key="11">
    <source>
        <dbReference type="EMBL" id="MCX2980087.1"/>
    </source>
</evidence>
<keyword evidence="3 8" id="KW-0812">Transmembrane</keyword>
<dbReference type="PANTHER" id="PTHR30625:SF11">
    <property type="entry name" value="MOTA_TOLQ_EXBB PROTON CHANNEL DOMAIN-CONTAINING PROTEIN"/>
    <property type="match status" value="1"/>
</dbReference>
<dbReference type="RefSeq" id="WP_279244066.1">
    <property type="nucleotide sequence ID" value="NZ_SHNN01000001.1"/>
</dbReference>
<comment type="subcellular location">
    <subcellularLocation>
        <location evidence="1">Cell membrane</location>
        <topology evidence="1">Multi-pass membrane protein</topology>
    </subcellularLocation>
    <subcellularLocation>
        <location evidence="6">Membrane</location>
        <topology evidence="6">Multi-pass membrane protein</topology>
    </subcellularLocation>
</comment>
<dbReference type="PANTHER" id="PTHR30625">
    <property type="entry name" value="PROTEIN TOLQ"/>
    <property type="match status" value="1"/>
</dbReference>
<keyword evidence="9" id="KW-0732">Signal</keyword>
<dbReference type="InterPro" id="IPR017270">
    <property type="entry name" value="MotA/TolQ/ExbB-rel"/>
</dbReference>
<gene>
    <name evidence="11" type="ORF">EYC98_04315</name>
</gene>
<keyword evidence="7" id="KW-0175">Coiled coil</keyword>
<feature type="coiled-coil region" evidence="7">
    <location>
        <begin position="59"/>
        <end position="103"/>
    </location>
</feature>
<keyword evidence="4 8" id="KW-1133">Transmembrane helix</keyword>
<evidence type="ECO:0000256" key="2">
    <source>
        <dbReference type="ARBA" id="ARBA00022475"/>
    </source>
</evidence>
<feature type="domain" description="MotA/TolQ/ExbB proton channel" evidence="10">
    <location>
        <begin position="325"/>
        <end position="444"/>
    </location>
</feature>
<evidence type="ECO:0000256" key="7">
    <source>
        <dbReference type="SAM" id="Coils"/>
    </source>
</evidence>
<evidence type="ECO:0000256" key="3">
    <source>
        <dbReference type="ARBA" id="ARBA00022692"/>
    </source>
</evidence>
<reference evidence="11" key="1">
    <citation type="submission" date="2019-02" db="EMBL/GenBank/DDBJ databases">
        <authorList>
            <person name="Li S.-H."/>
        </authorList>
    </citation>
    <scope>NUCLEOTIDE SEQUENCE</scope>
    <source>
        <strain evidence="11">IMCC14734</strain>
    </source>
</reference>
<keyword evidence="5 8" id="KW-0472">Membrane</keyword>
<dbReference type="PIRSF" id="PIRSF037714">
    <property type="entry name" value="TolR"/>
    <property type="match status" value="1"/>
</dbReference>
<protein>
    <submittedName>
        <fullName evidence="11">Energy transducer TonB</fullName>
    </submittedName>
</protein>
<dbReference type="Proteomes" id="UP001143362">
    <property type="component" value="Unassembled WGS sequence"/>
</dbReference>
<sequence>MSIKMIKVAVAGALLAFTATATVAQEAKSLDELLEFVKQGQITEARENRSREQAFTNAKADQKRLLEQAKAERARQERISAELEKLFEENELLVADKQKQLKERLGTLAELFGHLTSTAGDAITNFETSLTSAQFPNRGEFLTQLIEKMSGSDQLPSIEEIERVWFELQREMTESGRVVAFEAELAKPNGDKIQGTVVRIGTFNIISEEGRYLQYVPEKGTLEELSRQPSGPYLSWAAKLAASAGGEGLQKFGVDPTGPTGGSYLAALINSPNLEERWHQGGYVGYAITAVGAVAFLIAIWRLLALAMMSSRVTSQLKSSTANTNNPLGRVLKVHEDNPSMDPETLELKLSEAILKETPSIENSLTLLKIISAVAPLMGLLGTVTGMIITFQAITIFGAGDPKAMAGGISGALVTTVLGLLVAIPTVLLHTIVNGRAQRIIHILNEQSTGIIAEHTEANLRS</sequence>
<evidence type="ECO:0000256" key="4">
    <source>
        <dbReference type="ARBA" id="ARBA00022989"/>
    </source>
</evidence>
<evidence type="ECO:0000256" key="8">
    <source>
        <dbReference type="SAM" id="Phobius"/>
    </source>
</evidence>
<keyword evidence="6" id="KW-0653">Protein transport</keyword>
<evidence type="ECO:0000259" key="10">
    <source>
        <dbReference type="Pfam" id="PF01618"/>
    </source>
</evidence>
<evidence type="ECO:0000256" key="9">
    <source>
        <dbReference type="SAM" id="SignalP"/>
    </source>
</evidence>
<feature type="transmembrane region" description="Helical" evidence="8">
    <location>
        <begin position="377"/>
        <end position="399"/>
    </location>
</feature>
<keyword evidence="6" id="KW-0813">Transport</keyword>
<dbReference type="Pfam" id="PF01618">
    <property type="entry name" value="MotA_ExbB"/>
    <property type="match status" value="1"/>
</dbReference>
<keyword evidence="12" id="KW-1185">Reference proteome</keyword>
<dbReference type="InterPro" id="IPR050790">
    <property type="entry name" value="ExbB/TolQ_transport"/>
</dbReference>
<dbReference type="InterPro" id="IPR002898">
    <property type="entry name" value="MotA_ExbB_proton_chnl"/>
</dbReference>
<feature type="transmembrane region" description="Helical" evidence="8">
    <location>
        <begin position="283"/>
        <end position="304"/>
    </location>
</feature>
<accession>A0ABT3TFA3</accession>
<feature type="transmembrane region" description="Helical" evidence="8">
    <location>
        <begin position="405"/>
        <end position="429"/>
    </location>
</feature>
<evidence type="ECO:0000256" key="5">
    <source>
        <dbReference type="ARBA" id="ARBA00023136"/>
    </source>
</evidence>
<comment type="similarity">
    <text evidence="6">Belongs to the exbB/tolQ family.</text>
</comment>